<evidence type="ECO:0000256" key="5">
    <source>
        <dbReference type="SAM" id="MobiDB-lite"/>
    </source>
</evidence>
<feature type="compositionally biased region" description="Basic residues" evidence="5">
    <location>
        <begin position="723"/>
        <end position="735"/>
    </location>
</feature>
<feature type="compositionally biased region" description="Basic residues" evidence="5">
    <location>
        <begin position="573"/>
        <end position="583"/>
    </location>
</feature>
<keyword evidence="9" id="KW-1185">Reference proteome</keyword>
<feature type="transmembrane region" description="Helical" evidence="6">
    <location>
        <begin position="247"/>
        <end position="266"/>
    </location>
</feature>
<protein>
    <submittedName>
        <fullName evidence="8">Storkhead box 2</fullName>
    </submittedName>
</protein>
<feature type="transmembrane region" description="Helical" evidence="6">
    <location>
        <begin position="392"/>
        <end position="411"/>
    </location>
</feature>
<organism evidence="8 9">
    <name type="scientific">Oncorhynchus kisutch</name>
    <name type="common">Coho salmon</name>
    <name type="synonym">Salmo kisutch</name>
    <dbReference type="NCBI Taxonomy" id="8019"/>
    <lineage>
        <taxon>Eukaryota</taxon>
        <taxon>Metazoa</taxon>
        <taxon>Chordata</taxon>
        <taxon>Craniata</taxon>
        <taxon>Vertebrata</taxon>
        <taxon>Euteleostomi</taxon>
        <taxon>Actinopterygii</taxon>
        <taxon>Neopterygii</taxon>
        <taxon>Teleostei</taxon>
        <taxon>Protacanthopterygii</taxon>
        <taxon>Salmoniformes</taxon>
        <taxon>Salmonidae</taxon>
        <taxon>Salmoninae</taxon>
        <taxon>Oncorhynchus</taxon>
    </lineage>
</organism>
<dbReference type="Pfam" id="PF10264">
    <property type="entry name" value="WHD_Storkhead"/>
    <property type="match status" value="1"/>
</dbReference>
<feature type="compositionally biased region" description="Acidic residues" evidence="5">
    <location>
        <begin position="1123"/>
        <end position="1132"/>
    </location>
</feature>
<dbReference type="InterPro" id="IPR036259">
    <property type="entry name" value="MFS_trans_sf"/>
</dbReference>
<evidence type="ECO:0000256" key="3">
    <source>
        <dbReference type="ARBA" id="ARBA00022989"/>
    </source>
</evidence>
<feature type="transmembrane region" description="Helical" evidence="6">
    <location>
        <begin position="160"/>
        <end position="182"/>
    </location>
</feature>
<dbReference type="InterPro" id="IPR005828">
    <property type="entry name" value="MFS_sugar_transport-like"/>
</dbReference>
<dbReference type="Gene3D" id="1.20.1250.20">
    <property type="entry name" value="MFS general substrate transporter like domains"/>
    <property type="match status" value="1"/>
</dbReference>
<sequence>MKDYEEITSFLGEWGPFQKVIFLLLSLSSIPNGYVGMAMVFLADIPPHRCRVPQLNFSGFGLDLNYSIPLQEVKGEVILSRCTRFKEQLDSATGFGNETEGCLDGWEFSKEQYRSTIVTEWDLVCDNAWKTPFTVTIFFFGVLSGSFLSGIISDRYGRRFIFFATLALQTVFSILQAAANSWELFCALYFIVGMGQIANYCAAFILGSELLIRNVRINFASLGVSMCYAIGYTALPMFAWFIRSWRILLIALSIPGFLYIPLWWYIPESPRWLLSQGRVKEAEDIIRAAARKNGITPPDVIFKPEDCEQLMENKESQRLYTWLDLIKTTNIRNITLISIIIWIVISMTYYGMSLNTPNMDGDPYFNCLVAASSEFLGYGSIWLFIRYTPRRFTLPFTMILSGTLLLIIKFIPQGDVSPISMSPISQSQFIPLGEVLCLAISAMNSSRKPVTQEALTEHLATCFPGVPIPTAEILHHTLSMLVRERKIYPTPEGYFIVTPQTYFITPSLIRTSSKWYHLDERLPDRKQQQQCTSPLSGTFPPSTSGCVRDRSYPKNHGYFYNDYHDNPPSHHTTLTRKSPKKHREAYSPHSPHTPTQPQHTMEKTRSTLSFPFKSDTLTKHREGGSSGEKQSKKFGLKLFRLSFKKDKTKQLTTFSAQFPPEEWPLQGEETPTAMPHNVEMEIIRRINPDLTVENVARHTAVIKRLEEERAQRSKASSSAQRSAHSRRSRRHRKPQGKPSCSHIKTRTTRGDHFEGSNLDMVAERDYQPYSSSSLEHSHARHLAHSNPNIMESHLPVTPEWDVSGELAKRRTEMPFPEPSHGPSHSKVYHSHTRERKSRNERSTNKAKERSRSMDNSKRPLGVGLIGLPDYFKHSPDERDRDKRRYYTDDGTLRAAAQASHYSHYAHSQATPHAVKLTSVCVPDRGRTLKKSKSRDHLPDYDRLKAYSPKPMAEDYFQSNASNKLIFTAPRPIGKHNQDRLPKVKVGCPYDRQTPHYPEYKEETTKGHNSVTLPMPCQMPEPLLNGHPVQHHNTNSGSMDRRKEIFSKDTLFKPPPNALPGTYGDGSYSRLSTLSKTQVMSSAEIPDSQGQFEQPGPLLAMPRPPSSSPSTGSCQASFDYYNVSDDDELEDSASAERSEQKAPEGCGGGGQGTMQWLLEREKERDLQGRFERNLTFPNPRESDRNNQGQQSAHSARLDSMDSNSVTVDSGFNSPRTRESLASNTSSIVESNRRPNLALSPGHLGIATGNGPPFTFQTILEPLTTQPEKLQKPSNCLASITSV</sequence>
<dbReference type="Pfam" id="PF00083">
    <property type="entry name" value="Sugar_tr"/>
    <property type="match status" value="1"/>
</dbReference>
<feature type="compositionally biased region" description="Basic and acidic residues" evidence="5">
    <location>
        <begin position="870"/>
        <end position="882"/>
    </location>
</feature>
<reference evidence="8" key="2">
    <citation type="submission" date="2025-09" db="UniProtKB">
        <authorList>
            <consortium name="Ensembl"/>
        </authorList>
    </citation>
    <scope>IDENTIFICATION</scope>
</reference>
<dbReference type="GO" id="GO:0005634">
    <property type="term" value="C:nucleus"/>
    <property type="evidence" value="ECO:0007669"/>
    <property type="project" value="TreeGrafter"/>
</dbReference>
<evidence type="ECO:0000256" key="6">
    <source>
        <dbReference type="SAM" id="Phobius"/>
    </source>
</evidence>
<comment type="subcellular location">
    <subcellularLocation>
        <location evidence="1">Membrane</location>
        <topology evidence="1">Multi-pass membrane protein</topology>
    </subcellularLocation>
</comment>
<dbReference type="PANTHER" id="PTHR22437:SF2">
    <property type="entry name" value="STORKHEAD-BOX PROTEIN 2"/>
    <property type="match status" value="1"/>
</dbReference>
<evidence type="ECO:0000256" key="4">
    <source>
        <dbReference type="ARBA" id="ARBA00023136"/>
    </source>
</evidence>
<keyword evidence="2 6" id="KW-0812">Transmembrane</keyword>
<reference evidence="8" key="1">
    <citation type="submission" date="2025-08" db="UniProtKB">
        <authorList>
            <consortium name="Ensembl"/>
        </authorList>
    </citation>
    <scope>IDENTIFICATION</scope>
</reference>
<feature type="compositionally biased region" description="Basic and acidic residues" evidence="5">
    <location>
        <begin position="837"/>
        <end position="857"/>
    </location>
</feature>
<evidence type="ECO:0000256" key="2">
    <source>
        <dbReference type="ARBA" id="ARBA00022692"/>
    </source>
</evidence>
<keyword evidence="4 6" id="KW-0472">Membrane</keyword>
<feature type="transmembrane region" description="Helical" evidence="6">
    <location>
        <begin position="219"/>
        <end position="241"/>
    </location>
</feature>
<feature type="region of interest" description="Disordered" evidence="5">
    <location>
        <begin position="1170"/>
        <end position="1227"/>
    </location>
</feature>
<feature type="region of interest" description="Disordered" evidence="5">
    <location>
        <begin position="706"/>
        <end position="757"/>
    </location>
</feature>
<dbReference type="GeneTree" id="ENSGT00520000055589"/>
<feature type="compositionally biased region" description="Low complexity" evidence="5">
    <location>
        <begin position="587"/>
        <end position="599"/>
    </location>
</feature>
<feature type="region of interest" description="Disordered" evidence="5">
    <location>
        <begin position="812"/>
        <end position="882"/>
    </location>
</feature>
<dbReference type="GO" id="GO:0000977">
    <property type="term" value="F:RNA polymerase II transcription regulatory region sequence-specific DNA binding"/>
    <property type="evidence" value="ECO:0007669"/>
    <property type="project" value="TreeGrafter"/>
</dbReference>
<feature type="transmembrane region" description="Helical" evidence="6">
    <location>
        <begin position="133"/>
        <end position="153"/>
    </location>
</feature>
<evidence type="ECO:0000313" key="9">
    <source>
        <dbReference type="Proteomes" id="UP000694557"/>
    </source>
</evidence>
<dbReference type="GO" id="GO:0006357">
    <property type="term" value="P:regulation of transcription by RNA polymerase II"/>
    <property type="evidence" value="ECO:0007669"/>
    <property type="project" value="InterPro"/>
</dbReference>
<feature type="transmembrane region" description="Helical" evidence="6">
    <location>
        <begin position="334"/>
        <end position="351"/>
    </location>
</feature>
<dbReference type="Ensembl" id="ENSOKIT00005017709.1">
    <property type="protein sequence ID" value="ENSOKIP00005016627.1"/>
    <property type="gene ID" value="ENSOKIG00005007402.1"/>
</dbReference>
<keyword evidence="3 6" id="KW-1133">Transmembrane helix</keyword>
<feature type="transmembrane region" description="Helical" evidence="6">
    <location>
        <begin position="363"/>
        <end position="385"/>
    </location>
</feature>
<evidence type="ECO:0000313" key="8">
    <source>
        <dbReference type="Ensembl" id="ENSOKIP00005016627.1"/>
    </source>
</evidence>
<feature type="compositionally biased region" description="Polar residues" evidence="5">
    <location>
        <begin position="528"/>
        <end position="545"/>
    </location>
</feature>
<feature type="region of interest" description="Disordered" evidence="5">
    <location>
        <begin position="526"/>
        <end position="631"/>
    </location>
</feature>
<feature type="transmembrane region" description="Helical" evidence="6">
    <location>
        <begin position="20"/>
        <end position="43"/>
    </location>
</feature>
<dbReference type="GO" id="GO:0022857">
    <property type="term" value="F:transmembrane transporter activity"/>
    <property type="evidence" value="ECO:0007669"/>
    <property type="project" value="InterPro"/>
</dbReference>
<evidence type="ECO:0000259" key="7">
    <source>
        <dbReference type="Pfam" id="PF10264"/>
    </source>
</evidence>
<feature type="domain" description="Winged helix Storkhead-box1" evidence="7">
    <location>
        <begin position="421"/>
        <end position="499"/>
    </location>
</feature>
<dbReference type="InterPro" id="IPR019391">
    <property type="entry name" value="Storkhead-box_WHD"/>
</dbReference>
<accession>A0A8C7D641</accession>
<feature type="transmembrane region" description="Helical" evidence="6">
    <location>
        <begin position="188"/>
        <end position="207"/>
    </location>
</feature>
<dbReference type="InterPro" id="IPR040126">
    <property type="entry name" value="STOX1/2"/>
</dbReference>
<dbReference type="Proteomes" id="UP000694557">
    <property type="component" value="Unassembled WGS sequence"/>
</dbReference>
<proteinExistence type="predicted"/>
<feature type="region of interest" description="Disordered" evidence="5">
    <location>
        <begin position="1078"/>
        <end position="1152"/>
    </location>
</feature>
<dbReference type="GO" id="GO:0016020">
    <property type="term" value="C:membrane"/>
    <property type="evidence" value="ECO:0007669"/>
    <property type="project" value="UniProtKB-SubCell"/>
</dbReference>
<dbReference type="GO" id="GO:0005737">
    <property type="term" value="C:cytoplasm"/>
    <property type="evidence" value="ECO:0007669"/>
    <property type="project" value="TreeGrafter"/>
</dbReference>
<gene>
    <name evidence="8" type="primary">STOX2</name>
</gene>
<dbReference type="SUPFAM" id="SSF103473">
    <property type="entry name" value="MFS general substrate transporter"/>
    <property type="match status" value="1"/>
</dbReference>
<evidence type="ECO:0000256" key="1">
    <source>
        <dbReference type="ARBA" id="ARBA00004141"/>
    </source>
</evidence>
<feature type="compositionally biased region" description="Basic residues" evidence="5">
    <location>
        <begin position="826"/>
        <end position="836"/>
    </location>
</feature>
<feature type="compositionally biased region" description="Low complexity" evidence="5">
    <location>
        <begin position="713"/>
        <end position="722"/>
    </location>
</feature>
<dbReference type="PANTHER" id="PTHR22437">
    <property type="entry name" value="WINGED HELIX DOMAIN-CONTAINING PROTEIN"/>
    <property type="match status" value="1"/>
</dbReference>
<name>A0A8C7D641_ONCKI</name>
<feature type="compositionally biased region" description="Polar residues" evidence="5">
    <location>
        <begin position="1199"/>
        <end position="1227"/>
    </location>
</feature>
<feature type="region of interest" description="Disordered" evidence="5">
    <location>
        <begin position="971"/>
        <end position="1006"/>
    </location>
</feature>